<name>A0A6J6HX23_9ZZZZ</name>
<reference evidence="1" key="1">
    <citation type="submission" date="2020-05" db="EMBL/GenBank/DDBJ databases">
        <authorList>
            <person name="Chiriac C."/>
            <person name="Salcher M."/>
            <person name="Ghai R."/>
            <person name="Kavagutti S V."/>
        </authorList>
    </citation>
    <scope>NUCLEOTIDE SEQUENCE</scope>
</reference>
<evidence type="ECO:0000313" key="1">
    <source>
        <dbReference type="EMBL" id="CAB4613038.1"/>
    </source>
</evidence>
<protein>
    <submittedName>
        <fullName evidence="1">Unannotated protein</fullName>
    </submittedName>
</protein>
<dbReference type="Gene3D" id="3.30.530.20">
    <property type="match status" value="1"/>
</dbReference>
<dbReference type="SUPFAM" id="SSF55961">
    <property type="entry name" value="Bet v1-like"/>
    <property type="match status" value="1"/>
</dbReference>
<dbReference type="InterPro" id="IPR023393">
    <property type="entry name" value="START-like_dom_sf"/>
</dbReference>
<dbReference type="EMBL" id="CAEZUQ010000117">
    <property type="protein sequence ID" value="CAB4613038.1"/>
    <property type="molecule type" value="Genomic_DNA"/>
</dbReference>
<dbReference type="AlphaFoldDB" id="A0A6J6HX23"/>
<dbReference type="PANTHER" id="PTHR39683:SF4">
    <property type="entry name" value="COENZYME Q-BINDING PROTEIN COQ10 START DOMAIN-CONTAINING PROTEIN"/>
    <property type="match status" value="1"/>
</dbReference>
<sequence>MKDRVTLDYDGSTSPNEITFSIDDADLLTEMSGAYKLSDNGDDTTTVSYELTVALSMPVPAMMRQKAERSTIDLALSQLKAKLEG</sequence>
<organism evidence="1">
    <name type="scientific">freshwater metagenome</name>
    <dbReference type="NCBI Taxonomy" id="449393"/>
    <lineage>
        <taxon>unclassified sequences</taxon>
        <taxon>metagenomes</taxon>
        <taxon>ecological metagenomes</taxon>
    </lineage>
</organism>
<dbReference type="PANTHER" id="PTHR39683">
    <property type="entry name" value="CONSERVED PROTEIN TB16.3"/>
    <property type="match status" value="1"/>
</dbReference>
<accession>A0A6J6HX23</accession>
<proteinExistence type="predicted"/>
<gene>
    <name evidence="1" type="ORF">UFOPK1842_00884</name>
</gene>